<comment type="caution">
    <text evidence="2">The sequence shown here is derived from an EMBL/GenBank/DDBJ whole genome shotgun (WGS) entry which is preliminary data.</text>
</comment>
<dbReference type="AlphaFoldDB" id="A0A7J3SLX4"/>
<protein>
    <submittedName>
        <fullName evidence="2">Glutamate synthase</fullName>
    </submittedName>
</protein>
<organism evidence="2">
    <name type="scientific">Fervidicoccus fontis</name>
    <dbReference type="NCBI Taxonomy" id="683846"/>
    <lineage>
        <taxon>Archaea</taxon>
        <taxon>Thermoproteota</taxon>
        <taxon>Thermoprotei</taxon>
        <taxon>Fervidicoccales</taxon>
        <taxon>Fervidicoccaceae</taxon>
        <taxon>Fervidicoccus</taxon>
    </lineage>
</organism>
<dbReference type="PRINTS" id="PR00411">
    <property type="entry name" value="PNDRDTASEI"/>
</dbReference>
<dbReference type="Gene3D" id="3.50.50.60">
    <property type="entry name" value="FAD/NAD(P)-binding domain"/>
    <property type="match status" value="3"/>
</dbReference>
<sequence length="334" mass="35887">MRFLRCSISKIPEKNNKKISIIGAGPAGLGAAGYLACLGYELNIYDAHPEPGGLLMFGIPEYRVAKEGIRQGVKELASTGRIVFKTGFYAESDAEIEKAMDGADALLIATGTLRTRKLGIPCEESPQVFPAVEWLIDYHRAKLGYKPMFGYSSFKLKDPVAVIGGGLTAADAAQISSVELGLKTIIIYRRTKSVAPMGASEATRLEKEGAKFLENLQPKEFLCDREKNLLGGIFYKTMLSGNSREAPLIYVGEVKVDFYTAMNAAGAKPTPPPGIEKLGVKMKEDGTIIVNNSWMTDAKGIFAAGDVTIGPSKIGLALKSGIDAAVSIDKFLTH</sequence>
<dbReference type="Pfam" id="PF07992">
    <property type="entry name" value="Pyr_redox_2"/>
    <property type="match status" value="1"/>
</dbReference>
<dbReference type="PANTHER" id="PTHR42783:SF3">
    <property type="entry name" value="GLUTAMATE SYNTHASE [NADPH] SMALL CHAIN-RELATED"/>
    <property type="match status" value="1"/>
</dbReference>
<dbReference type="InterPro" id="IPR036188">
    <property type="entry name" value="FAD/NAD-bd_sf"/>
</dbReference>
<name>A0A7J3SLX4_9CREN</name>
<proteinExistence type="predicted"/>
<evidence type="ECO:0000313" key="2">
    <source>
        <dbReference type="EMBL" id="HGZ60621.1"/>
    </source>
</evidence>
<evidence type="ECO:0000259" key="1">
    <source>
        <dbReference type="Pfam" id="PF07992"/>
    </source>
</evidence>
<dbReference type="PRINTS" id="PR00368">
    <property type="entry name" value="FADPNR"/>
</dbReference>
<feature type="domain" description="FAD/NAD(P)-binding" evidence="1">
    <location>
        <begin position="18"/>
        <end position="316"/>
    </location>
</feature>
<gene>
    <name evidence="2" type="ORF">ENW83_05420</name>
</gene>
<accession>A0A7J3SLX4</accession>
<dbReference type="SUPFAM" id="SSF51971">
    <property type="entry name" value="Nucleotide-binding domain"/>
    <property type="match status" value="1"/>
</dbReference>
<reference evidence="2" key="1">
    <citation type="journal article" date="2020" name="mSystems">
        <title>Genome- and Community-Level Interaction Insights into Carbon Utilization and Element Cycling Functions of Hydrothermarchaeota in Hydrothermal Sediment.</title>
        <authorList>
            <person name="Zhou Z."/>
            <person name="Liu Y."/>
            <person name="Xu W."/>
            <person name="Pan J."/>
            <person name="Luo Z.H."/>
            <person name="Li M."/>
        </authorList>
    </citation>
    <scope>NUCLEOTIDE SEQUENCE [LARGE SCALE GENOMIC DNA]</scope>
    <source>
        <strain evidence="2">SpSt-885</strain>
    </source>
</reference>
<dbReference type="EMBL" id="DTLS01000156">
    <property type="protein sequence ID" value="HGZ60621.1"/>
    <property type="molecule type" value="Genomic_DNA"/>
</dbReference>
<dbReference type="PANTHER" id="PTHR42783">
    <property type="entry name" value="GLUTAMATE SYNTHASE [NADPH] SMALL CHAIN"/>
    <property type="match status" value="1"/>
</dbReference>
<dbReference type="GO" id="GO:0016491">
    <property type="term" value="F:oxidoreductase activity"/>
    <property type="evidence" value="ECO:0007669"/>
    <property type="project" value="InterPro"/>
</dbReference>
<dbReference type="InterPro" id="IPR023753">
    <property type="entry name" value="FAD/NAD-binding_dom"/>
</dbReference>